<sequence>MSLNRTAKDLFDQYSKVLDDLFHADILIQSAFKYRDFYGEWGMIFIRYVTPYFWVLPLSAAILLIMTFKRQNLFGPMQKCLVIVIAVDVFFVVFIGFKDLIFNVLQWNHGIVEYKTVEIQIHVGAVYFVPFDGCRVVLYTYNCNANHKCIHHTGIQVWDAIDED</sequence>
<proteinExistence type="predicted"/>
<dbReference type="Proteomes" id="UP000005408">
    <property type="component" value="Unassembled WGS sequence"/>
</dbReference>
<evidence type="ECO:0000313" key="3">
    <source>
        <dbReference type="Proteomes" id="UP000005408"/>
    </source>
</evidence>
<organism evidence="2 3">
    <name type="scientific">Magallana gigas</name>
    <name type="common">Pacific oyster</name>
    <name type="synonym">Crassostrea gigas</name>
    <dbReference type="NCBI Taxonomy" id="29159"/>
    <lineage>
        <taxon>Eukaryota</taxon>
        <taxon>Metazoa</taxon>
        <taxon>Spiralia</taxon>
        <taxon>Lophotrochozoa</taxon>
        <taxon>Mollusca</taxon>
        <taxon>Bivalvia</taxon>
        <taxon>Autobranchia</taxon>
        <taxon>Pteriomorphia</taxon>
        <taxon>Ostreida</taxon>
        <taxon>Ostreoidea</taxon>
        <taxon>Ostreidae</taxon>
        <taxon>Magallana</taxon>
    </lineage>
</organism>
<keyword evidence="1" id="KW-1133">Transmembrane helix</keyword>
<evidence type="ECO:0000256" key="1">
    <source>
        <dbReference type="SAM" id="Phobius"/>
    </source>
</evidence>
<dbReference type="EnsemblMetazoa" id="G19342.1">
    <property type="protein sequence ID" value="G19342.1:cds"/>
    <property type="gene ID" value="G19342"/>
</dbReference>
<accession>A0A8W8JIH5</accession>
<keyword evidence="3" id="KW-1185">Reference proteome</keyword>
<feature type="transmembrane region" description="Helical" evidence="1">
    <location>
        <begin position="45"/>
        <end position="68"/>
    </location>
</feature>
<reference evidence="2" key="1">
    <citation type="submission" date="2022-08" db="UniProtKB">
        <authorList>
            <consortium name="EnsemblMetazoa"/>
        </authorList>
    </citation>
    <scope>IDENTIFICATION</scope>
    <source>
        <strain evidence="2">05x7-T-G4-1.051#20</strain>
    </source>
</reference>
<evidence type="ECO:0000313" key="2">
    <source>
        <dbReference type="EnsemblMetazoa" id="G19342.1:cds"/>
    </source>
</evidence>
<dbReference type="AlphaFoldDB" id="A0A8W8JIH5"/>
<name>A0A8W8JIH5_MAGGI</name>
<protein>
    <submittedName>
        <fullName evidence="2">Uncharacterized protein</fullName>
    </submittedName>
</protein>
<keyword evidence="1" id="KW-0472">Membrane</keyword>
<feature type="transmembrane region" description="Helical" evidence="1">
    <location>
        <begin position="80"/>
        <end position="97"/>
    </location>
</feature>
<keyword evidence="1" id="KW-0812">Transmembrane</keyword>